<keyword evidence="1" id="KW-1133">Transmembrane helix</keyword>
<organism evidence="3 4">
    <name type="scientific">Arsukibacterium tuosuense</name>
    <dbReference type="NCBI Taxonomy" id="1323745"/>
    <lineage>
        <taxon>Bacteria</taxon>
        <taxon>Pseudomonadati</taxon>
        <taxon>Pseudomonadota</taxon>
        <taxon>Gammaproteobacteria</taxon>
        <taxon>Chromatiales</taxon>
        <taxon>Chromatiaceae</taxon>
        <taxon>Arsukibacterium</taxon>
    </lineage>
</organism>
<feature type="transmembrane region" description="Helical" evidence="1">
    <location>
        <begin position="210"/>
        <end position="234"/>
    </location>
</feature>
<dbReference type="Proteomes" id="UP000219353">
    <property type="component" value="Unassembled WGS sequence"/>
</dbReference>
<keyword evidence="2" id="KW-0732">Signal</keyword>
<dbReference type="AlphaFoldDB" id="A0A285IPJ3"/>
<dbReference type="RefSeq" id="WP_141397724.1">
    <property type="nucleotide sequence ID" value="NZ_OBEB01000002.1"/>
</dbReference>
<evidence type="ECO:0000256" key="2">
    <source>
        <dbReference type="SAM" id="SignalP"/>
    </source>
</evidence>
<dbReference type="OrthoDB" id="9835910at2"/>
<keyword evidence="1" id="KW-0472">Membrane</keyword>
<name>A0A285IPJ3_9GAMM</name>
<dbReference type="EMBL" id="OBEB01000002">
    <property type="protein sequence ID" value="SNY49016.1"/>
    <property type="molecule type" value="Genomic_DNA"/>
</dbReference>
<protein>
    <submittedName>
        <fullName evidence="3">PEP-CTERM protein-sorting domain-containing protein</fullName>
    </submittedName>
</protein>
<proteinExistence type="predicted"/>
<keyword evidence="1" id="KW-0812">Transmembrane</keyword>
<gene>
    <name evidence="3" type="ORF">SAMN06297280_1223</name>
</gene>
<evidence type="ECO:0000313" key="4">
    <source>
        <dbReference type="Proteomes" id="UP000219353"/>
    </source>
</evidence>
<reference evidence="4" key="1">
    <citation type="submission" date="2017-09" db="EMBL/GenBank/DDBJ databases">
        <authorList>
            <person name="Varghese N."/>
            <person name="Submissions S."/>
        </authorList>
    </citation>
    <scope>NUCLEOTIDE SEQUENCE [LARGE SCALE GENOMIC DNA]</scope>
    <source>
        <strain evidence="4">CGMCC 1.12461</strain>
    </source>
</reference>
<evidence type="ECO:0000313" key="3">
    <source>
        <dbReference type="EMBL" id="SNY49016.1"/>
    </source>
</evidence>
<feature type="signal peptide" evidence="2">
    <location>
        <begin position="1"/>
        <end position="23"/>
    </location>
</feature>
<accession>A0A285IPJ3</accession>
<keyword evidence="4" id="KW-1185">Reference proteome</keyword>
<evidence type="ECO:0000256" key="1">
    <source>
        <dbReference type="SAM" id="Phobius"/>
    </source>
</evidence>
<feature type="chain" id="PRO_5012809232" evidence="2">
    <location>
        <begin position="24"/>
        <end position="238"/>
    </location>
</feature>
<sequence length="238" mass="26185">MFWKGLLAGLMCTGMLSLHTAQASLIEGTGYASDQQNSVYWSLLDMQLDIARLSWSDSLGMENQAGLTDINTFVNSNSDGWRWATALEFSAIHSWFDTDPMADGWSESQKAGSALFFLLNGTGPAFSSQQGYDFEGYSYWQFGTWHESAMQYVWMADFAWNIADVSCATYSVLCASGYFTDENSPLWEAEGILEMDNLNVAPLLVRDRNAIAAVAVPVSSSALLMALGLLGLVLRRKA</sequence>